<accession>A0ACD4DAY7</accession>
<sequence>MTAPPGWHPDPEGLPQLRWWDGNQWTSATQPYPADHGSRTCRRSCCAPTTPKPRTASRRSRPGTSPQLRLG</sequence>
<dbReference type="Proteomes" id="UP001156484">
    <property type="component" value="Chromosome"/>
</dbReference>
<evidence type="ECO:0000313" key="1">
    <source>
        <dbReference type="EMBL" id="UYP17180.1"/>
    </source>
</evidence>
<proteinExistence type="predicted"/>
<gene>
    <name evidence="1" type="ORF">OED52_10565</name>
</gene>
<evidence type="ECO:0000313" key="2">
    <source>
        <dbReference type="Proteomes" id="UP001156484"/>
    </source>
</evidence>
<dbReference type="EMBL" id="CP107551">
    <property type="protein sequence ID" value="UYP17180.1"/>
    <property type="molecule type" value="Genomic_DNA"/>
</dbReference>
<name>A0ACD4DAY7_9NOCA</name>
<protein>
    <submittedName>
        <fullName evidence="1">DUF2510 domain-containing protein</fullName>
    </submittedName>
</protein>
<organism evidence="1 2">
    <name type="scientific">Rhodococcus sacchari</name>
    <dbReference type="NCBI Taxonomy" id="2962047"/>
    <lineage>
        <taxon>Bacteria</taxon>
        <taxon>Bacillati</taxon>
        <taxon>Actinomycetota</taxon>
        <taxon>Actinomycetes</taxon>
        <taxon>Mycobacteriales</taxon>
        <taxon>Nocardiaceae</taxon>
        <taxon>Rhodococcus</taxon>
    </lineage>
</organism>
<reference evidence="1" key="1">
    <citation type="submission" date="2022-10" db="EMBL/GenBank/DDBJ databases">
        <title>Rhodococcus ferula Z13 complete genome.</title>
        <authorList>
            <person name="Long X."/>
            <person name="Zang M."/>
        </authorList>
    </citation>
    <scope>NUCLEOTIDE SEQUENCE</scope>
    <source>
        <strain evidence="1">Z13</strain>
    </source>
</reference>
<keyword evidence="2" id="KW-1185">Reference proteome</keyword>